<comment type="caution">
    <text evidence="3">The sequence shown here is derived from an EMBL/GenBank/DDBJ whole genome shotgun (WGS) entry which is preliminary data.</text>
</comment>
<organism evidence="3 4">
    <name type="scientific">Paenibacillus piri</name>
    <dbReference type="NCBI Taxonomy" id="2547395"/>
    <lineage>
        <taxon>Bacteria</taxon>
        <taxon>Bacillati</taxon>
        <taxon>Bacillota</taxon>
        <taxon>Bacilli</taxon>
        <taxon>Bacillales</taxon>
        <taxon>Paenibacillaceae</taxon>
        <taxon>Paenibacillus</taxon>
    </lineage>
</organism>
<dbReference type="InterPro" id="IPR023393">
    <property type="entry name" value="START-like_dom_sf"/>
</dbReference>
<dbReference type="OrthoDB" id="9786557at2"/>
<name>A0A4V2ZRU4_9BACL</name>
<sequence>MKNESGKRRIDSASKLIKASPRAIYEAFLDPEALVSWLPPEGMNGHIYEFDAREGGAYRMSLTYVETEHSTLGKTSEHADVVQGRFLELVPDKRIVQLVEFESDDPLFAGEMTMTWSLAAAPEGTEVTIVCENVPEGIQQDDHDAGLRSSLENLARYFE</sequence>
<protein>
    <submittedName>
        <fullName evidence="3">ATPase</fullName>
    </submittedName>
</protein>
<comment type="similarity">
    <text evidence="1">Belongs to the AHA1 family.</text>
</comment>
<evidence type="ECO:0000313" key="3">
    <source>
        <dbReference type="EMBL" id="TDF89176.1"/>
    </source>
</evidence>
<feature type="domain" description="Activator of Hsp90 ATPase homologue 1/2-like C-terminal" evidence="2">
    <location>
        <begin position="18"/>
        <end position="159"/>
    </location>
</feature>
<dbReference type="Gene3D" id="3.30.530.20">
    <property type="match status" value="1"/>
</dbReference>
<reference evidence="3 4" key="1">
    <citation type="submission" date="2019-03" db="EMBL/GenBank/DDBJ databases">
        <title>This is whole genome sequence of Paenibacillus sp MS74 strain.</title>
        <authorList>
            <person name="Trinh H.N."/>
        </authorList>
    </citation>
    <scope>NUCLEOTIDE SEQUENCE [LARGE SCALE GENOMIC DNA]</scope>
    <source>
        <strain evidence="3 4">MS74</strain>
    </source>
</reference>
<dbReference type="Pfam" id="PF08327">
    <property type="entry name" value="AHSA1"/>
    <property type="match status" value="1"/>
</dbReference>
<gene>
    <name evidence="3" type="ORF">E1757_34880</name>
</gene>
<dbReference type="CDD" id="cd08895">
    <property type="entry name" value="SRPBCC_CalC_Aha1-like_2"/>
    <property type="match status" value="1"/>
</dbReference>
<evidence type="ECO:0000256" key="1">
    <source>
        <dbReference type="ARBA" id="ARBA00006817"/>
    </source>
</evidence>
<dbReference type="InterPro" id="IPR013538">
    <property type="entry name" value="ASHA1/2-like_C"/>
</dbReference>
<dbReference type="AlphaFoldDB" id="A0A4V2ZRU4"/>
<dbReference type="Proteomes" id="UP000295636">
    <property type="component" value="Unassembled WGS sequence"/>
</dbReference>
<proteinExistence type="inferred from homology"/>
<evidence type="ECO:0000259" key="2">
    <source>
        <dbReference type="Pfam" id="PF08327"/>
    </source>
</evidence>
<dbReference type="EMBL" id="SMRT01000038">
    <property type="protein sequence ID" value="TDF89176.1"/>
    <property type="molecule type" value="Genomic_DNA"/>
</dbReference>
<evidence type="ECO:0000313" key="4">
    <source>
        <dbReference type="Proteomes" id="UP000295636"/>
    </source>
</evidence>
<keyword evidence="4" id="KW-1185">Reference proteome</keyword>
<dbReference type="SUPFAM" id="SSF55961">
    <property type="entry name" value="Bet v1-like"/>
    <property type="match status" value="1"/>
</dbReference>
<accession>A0A4V2ZRU4</accession>
<dbReference type="RefSeq" id="WP_133236977.1">
    <property type="nucleotide sequence ID" value="NZ_SMRT01000038.1"/>
</dbReference>